<comment type="similarity">
    <text evidence="1 6">Belongs to the universal ribosomal protein uS17 family.</text>
</comment>
<dbReference type="PANTHER" id="PTHR10744">
    <property type="entry name" value="40S RIBOSOMAL PROTEIN S11 FAMILY MEMBER"/>
    <property type="match status" value="1"/>
</dbReference>
<dbReference type="NCBIfam" id="TIGR03635">
    <property type="entry name" value="uS17_bact"/>
    <property type="match status" value="1"/>
</dbReference>
<dbReference type="HAMAP" id="MF_01345_B">
    <property type="entry name" value="Ribosomal_uS17_B"/>
    <property type="match status" value="1"/>
</dbReference>
<dbReference type="NCBIfam" id="NF004123">
    <property type="entry name" value="PRK05610.1"/>
    <property type="match status" value="1"/>
</dbReference>
<dbReference type="InterPro" id="IPR000266">
    <property type="entry name" value="Ribosomal_uS17"/>
</dbReference>
<comment type="subunit">
    <text evidence="6">Part of the 30S ribosomal subunit.</text>
</comment>
<dbReference type="GO" id="GO:0006412">
    <property type="term" value="P:translation"/>
    <property type="evidence" value="ECO:0007669"/>
    <property type="project" value="UniProtKB-UniRule"/>
</dbReference>
<keyword evidence="5 6" id="KW-0687">Ribonucleoprotein</keyword>
<dbReference type="EMBL" id="CP031517">
    <property type="protein sequence ID" value="QOS39574.1"/>
    <property type="molecule type" value="Genomic_DNA"/>
</dbReference>
<comment type="function">
    <text evidence="6">One of the primary rRNA binding proteins, it binds specifically to the 5'-end of 16S ribosomal RNA.</text>
</comment>
<dbReference type="GO" id="GO:0003735">
    <property type="term" value="F:structural constituent of ribosome"/>
    <property type="evidence" value="ECO:0007669"/>
    <property type="project" value="UniProtKB-UniRule"/>
</dbReference>
<evidence type="ECO:0000256" key="3">
    <source>
        <dbReference type="ARBA" id="ARBA00022884"/>
    </source>
</evidence>
<dbReference type="InterPro" id="IPR019984">
    <property type="entry name" value="Ribosomal_uS17_bact/chlr"/>
</dbReference>
<dbReference type="PANTHER" id="PTHR10744:SF1">
    <property type="entry name" value="SMALL RIBOSOMAL SUBUNIT PROTEIN US17M"/>
    <property type="match status" value="1"/>
</dbReference>
<dbReference type="GO" id="GO:0022627">
    <property type="term" value="C:cytosolic small ribosomal subunit"/>
    <property type="evidence" value="ECO:0007669"/>
    <property type="project" value="UniProtKB-UniRule"/>
</dbReference>
<organism evidence="7 8">
    <name type="scientific">Treponema rectale</name>
    <dbReference type="NCBI Taxonomy" id="744512"/>
    <lineage>
        <taxon>Bacteria</taxon>
        <taxon>Pseudomonadati</taxon>
        <taxon>Spirochaetota</taxon>
        <taxon>Spirochaetia</taxon>
        <taxon>Spirochaetales</taxon>
        <taxon>Treponemataceae</taxon>
        <taxon>Treponema</taxon>
    </lineage>
</organism>
<protein>
    <recommendedName>
        <fullName evidence="6">Small ribosomal subunit protein uS17</fullName>
    </recommendedName>
</protein>
<proteinExistence type="inferred from homology"/>
<gene>
    <name evidence="6" type="primary">rpsQ</name>
    <name evidence="7" type="ORF">DYE49_03515</name>
</gene>
<reference evidence="7 8" key="1">
    <citation type="submission" date="2018-08" db="EMBL/GenBank/DDBJ databases">
        <title>The first complete genome of Treponema rectale (CHPAT), a commensal spirochete of the bovine rectum.</title>
        <authorList>
            <person name="Staton G.J."/>
            <person name="Clegg S.R."/>
            <person name="Carter S.D."/>
            <person name="Radford A.D."/>
            <person name="Darby A."/>
            <person name="Hall N."/>
            <person name="Birtles R.J."/>
            <person name="Evans N.J."/>
        </authorList>
    </citation>
    <scope>NUCLEOTIDE SEQUENCE [LARGE SCALE GENOMIC DNA]</scope>
    <source>
        <strain evidence="7 8">CHPA</strain>
    </source>
</reference>
<dbReference type="Proteomes" id="UP000593591">
    <property type="component" value="Chromosome"/>
</dbReference>
<accession>A0A7M1XIW6</accession>
<evidence type="ECO:0000313" key="8">
    <source>
        <dbReference type="Proteomes" id="UP000593591"/>
    </source>
</evidence>
<dbReference type="Pfam" id="PF00366">
    <property type="entry name" value="Ribosomal_S17"/>
    <property type="match status" value="1"/>
</dbReference>
<keyword evidence="4 6" id="KW-0689">Ribosomal protein</keyword>
<dbReference type="KEGG" id="trc:DYE49_03515"/>
<dbReference type="SUPFAM" id="SSF50249">
    <property type="entry name" value="Nucleic acid-binding proteins"/>
    <property type="match status" value="1"/>
</dbReference>
<evidence type="ECO:0000256" key="2">
    <source>
        <dbReference type="ARBA" id="ARBA00022730"/>
    </source>
</evidence>
<evidence type="ECO:0000256" key="6">
    <source>
        <dbReference type="HAMAP-Rule" id="MF_01345"/>
    </source>
</evidence>
<evidence type="ECO:0000313" key="7">
    <source>
        <dbReference type="EMBL" id="QOS39574.1"/>
    </source>
</evidence>
<dbReference type="GO" id="GO:0019843">
    <property type="term" value="F:rRNA binding"/>
    <property type="evidence" value="ECO:0007669"/>
    <property type="project" value="UniProtKB-UniRule"/>
</dbReference>
<dbReference type="AlphaFoldDB" id="A0A7M1XIW6"/>
<keyword evidence="2 6" id="KW-0699">rRNA-binding</keyword>
<dbReference type="CDD" id="cd00364">
    <property type="entry name" value="Ribosomal_uS17"/>
    <property type="match status" value="1"/>
</dbReference>
<keyword evidence="3 6" id="KW-0694">RNA-binding</keyword>
<evidence type="ECO:0000256" key="5">
    <source>
        <dbReference type="ARBA" id="ARBA00023274"/>
    </source>
</evidence>
<evidence type="ECO:0000256" key="1">
    <source>
        <dbReference type="ARBA" id="ARBA00010254"/>
    </source>
</evidence>
<name>A0A7M1XIW6_9SPIR</name>
<evidence type="ECO:0000256" key="4">
    <source>
        <dbReference type="ARBA" id="ARBA00022980"/>
    </source>
</evidence>
<sequence length="91" mass="10494">MAEEIKQATQAPKRRLQGTVISANMIKTIVVETETYKAHPIYKKRVSVRKKYKVDDRNSVAKVGDVVIFEECRPLSHDKHFRLVEVVKKGE</sequence>
<dbReference type="PRINTS" id="PR00973">
    <property type="entry name" value="RIBOSOMALS17"/>
</dbReference>
<dbReference type="InterPro" id="IPR012340">
    <property type="entry name" value="NA-bd_OB-fold"/>
</dbReference>
<dbReference type="Gene3D" id="2.40.50.140">
    <property type="entry name" value="Nucleic acid-binding proteins"/>
    <property type="match status" value="1"/>
</dbReference>